<proteinExistence type="predicted"/>
<reference evidence="2" key="2">
    <citation type="submission" date="2020-09" db="EMBL/GenBank/DDBJ databases">
        <authorList>
            <person name="Yang J."/>
        </authorList>
    </citation>
    <scope>NUCLEOTIDE SEQUENCE</scope>
    <source>
        <strain evidence="2">DSM 14915</strain>
    </source>
</reference>
<dbReference type="EMBL" id="JACTUZ010000167">
    <property type="protein sequence ID" value="MBC9179654.1"/>
    <property type="molecule type" value="Genomic_DNA"/>
</dbReference>
<sequence length="562" mass="62000">MPPHAPSPQGHGPAPAADAFPAFVSLRVTTFSPAAAREMLRRAHPSRRRQEETVRSYMLAMRDGLWMMNGLPVIVSRTGVLLDGMQRLAACAESGIPLRTYLAEHVADDAFHTIDQHRRRSLAALLKQDGHAHHHLLAALLQRLTEYDALTLGRPMADPAAWVRLTRILSTCPEIEAALAASLARTSSPLPEAARSAFIFMGRQADPELTERLLDVLETPAQFPPDEPGLLLLQELTRGRTTASWEHPLALAIKALNAMLAGKRLRTLNWSSRAARGKPPEAFPSLLGYQGLEALAALSEEMEPAQEGQHWQMEIIDSAVAKRYLAQGGQTRQPIPAHVQALASDIQRGRWMLNAQPICFSASGRLLNGMHRLLAVVAANGRIRTPVVRGLPETARATYDTQPKRIAAAESLAGDFGDQGLATAMANLLWRHERRTDQTHYKRAGAAEIREILTQHPRLIELRGFARRMVEYGRSSVMGYAAYVMEREDPETAEIFLKALSTGADLGQGHPILTLRNTLQRLRREGASQSEQLTTLLAGWRRYRSHPAAAQDRKRRATGQGG</sequence>
<dbReference type="EMBL" id="JACTUZ010000162">
    <property type="protein sequence ID" value="MBC9179599.1"/>
    <property type="molecule type" value="Genomic_DNA"/>
</dbReference>
<organism evidence="2 3">
    <name type="scientific">Pseudoroseomonas ludipueritiae</name>
    <dbReference type="NCBI Taxonomy" id="198093"/>
    <lineage>
        <taxon>Bacteria</taxon>
        <taxon>Pseudomonadati</taxon>
        <taxon>Pseudomonadota</taxon>
        <taxon>Alphaproteobacteria</taxon>
        <taxon>Acetobacterales</taxon>
        <taxon>Acetobacteraceae</taxon>
        <taxon>Pseudoroseomonas</taxon>
    </lineage>
</organism>
<evidence type="ECO:0000313" key="2">
    <source>
        <dbReference type="EMBL" id="MBC9179654.1"/>
    </source>
</evidence>
<dbReference type="Proteomes" id="UP000603940">
    <property type="component" value="Unassembled WGS sequence"/>
</dbReference>
<comment type="caution">
    <text evidence="2">The sequence shown here is derived from an EMBL/GenBank/DDBJ whole genome shotgun (WGS) entry which is preliminary data.</text>
</comment>
<dbReference type="RefSeq" id="WP_187780620.1">
    <property type="nucleotide sequence ID" value="NZ_JACTUZ010000162.1"/>
</dbReference>
<protein>
    <recommendedName>
        <fullName evidence="4">ParB/Sulfiredoxin domain-containing protein</fullName>
    </recommendedName>
</protein>
<accession>A0ABR7RD90</accession>
<gene>
    <name evidence="1" type="ORF">IBL25_21895</name>
    <name evidence="2" type="ORF">IBL25_22170</name>
</gene>
<reference evidence="2 3" key="1">
    <citation type="journal article" date="2009" name="Int. J. Syst. Evol. Microbiol.">
        <title>Transfer of Teichococcus ludipueritiae and Muricoccus roseus to the genus Roseomonas, as Roseomonas ludipueritiae comb. nov. and Roseomonas rosea comb. nov., respectively, and emended description of the genus Roseomonas.</title>
        <authorList>
            <person name="Sanchez-Porro C."/>
            <person name="Gallego V."/>
            <person name="Busse H.J."/>
            <person name="Kampfer P."/>
            <person name="Ventosa A."/>
        </authorList>
    </citation>
    <scope>NUCLEOTIDE SEQUENCE [LARGE SCALE GENOMIC DNA]</scope>
    <source>
        <strain evidence="2 3">DSM 14915</strain>
    </source>
</reference>
<name>A0ABR7RD90_9PROT</name>
<keyword evidence="3" id="KW-1185">Reference proteome</keyword>
<evidence type="ECO:0000313" key="3">
    <source>
        <dbReference type="Proteomes" id="UP000603940"/>
    </source>
</evidence>
<evidence type="ECO:0008006" key="4">
    <source>
        <dbReference type="Google" id="ProtNLM"/>
    </source>
</evidence>
<evidence type="ECO:0000313" key="1">
    <source>
        <dbReference type="EMBL" id="MBC9179599.1"/>
    </source>
</evidence>